<dbReference type="InterPro" id="IPR013103">
    <property type="entry name" value="RVT_2"/>
</dbReference>
<dbReference type="InterPro" id="IPR001584">
    <property type="entry name" value="Integrase_cat-core"/>
</dbReference>
<dbReference type="Pfam" id="PF07727">
    <property type="entry name" value="RVT_2"/>
    <property type="match status" value="1"/>
</dbReference>
<reference evidence="2 3" key="1">
    <citation type="journal article" date="2018" name="PLoS Genet.">
        <title>Population sequencing reveals clonal diversity and ancestral inbreeding in the grapevine cultivar Chardonnay.</title>
        <authorList>
            <person name="Roach M.J."/>
            <person name="Johnson D.L."/>
            <person name="Bohlmann J."/>
            <person name="van Vuuren H.J."/>
            <person name="Jones S.J."/>
            <person name="Pretorius I.S."/>
            <person name="Schmidt S.A."/>
            <person name="Borneman A.R."/>
        </authorList>
    </citation>
    <scope>NUCLEOTIDE SEQUENCE [LARGE SCALE GENOMIC DNA]</scope>
    <source>
        <strain evidence="3">cv. Chardonnay</strain>
        <tissue evidence="2">Leaf</tissue>
    </source>
</reference>
<dbReference type="InterPro" id="IPR057670">
    <property type="entry name" value="SH3_retrovirus"/>
</dbReference>
<dbReference type="InterPro" id="IPR043502">
    <property type="entry name" value="DNA/RNA_pol_sf"/>
</dbReference>
<evidence type="ECO:0000313" key="2">
    <source>
        <dbReference type="EMBL" id="RVW30597.1"/>
    </source>
</evidence>
<dbReference type="SUPFAM" id="SSF53098">
    <property type="entry name" value="Ribonuclease H-like"/>
    <property type="match status" value="1"/>
</dbReference>
<organism evidence="2 3">
    <name type="scientific">Vitis vinifera</name>
    <name type="common">Grape</name>
    <dbReference type="NCBI Taxonomy" id="29760"/>
    <lineage>
        <taxon>Eukaryota</taxon>
        <taxon>Viridiplantae</taxon>
        <taxon>Streptophyta</taxon>
        <taxon>Embryophyta</taxon>
        <taxon>Tracheophyta</taxon>
        <taxon>Spermatophyta</taxon>
        <taxon>Magnoliopsida</taxon>
        <taxon>eudicotyledons</taxon>
        <taxon>Gunneridae</taxon>
        <taxon>Pentapetalae</taxon>
        <taxon>rosids</taxon>
        <taxon>Vitales</taxon>
        <taxon>Vitaceae</taxon>
        <taxon>Viteae</taxon>
        <taxon>Vitis</taxon>
    </lineage>
</organism>
<dbReference type="SUPFAM" id="SSF56672">
    <property type="entry name" value="DNA/RNA polymerases"/>
    <property type="match status" value="1"/>
</dbReference>
<sequence length="865" mass="98148">MIMSWLLNSIQPEIGKPFLFLSTAKDIWDAVVKTYSKKGNATCIFELKRAIHETKQRGLDVLSYFNKLKILWEELDVHQHWEIESQSNATKLAEILERERIFEFLAGLRPEYDEAGQACSSRSARGITEPIMCIKSVLKNVPWIVDSGASDHMTQESKLFNSYISCSGKQKDLTTGKTIGNAEEREGLYYLIPQDWENKAYQVKGSPAREREISEICELAKSHRVPYPLRNNRCDFPFSLIHTDIWGPSRVTGISQKFYKMISVQFDAKVKVIRSNNGGEYFSGSLNMFLMDNGIIHESSCTDTPEQNGVAERKNRHLLEVARSLLFARNVPKIHSTPPKVFGSVALVHIPARSSSKLEPRALKCLFVGYSPHQKGYICYHPPTQKKYVSLNVTFFETQGYLTGPNLQGENRSSEDQSQDIFPLPKWEEIISVDAQGGALGQGENVEKIETSLVLPATENEPKQVPLEVSYQFQSQELAVSAHSDQFQRQEKQQLLHTWISFREEQAGSESGNRLSLSPKHSQSSEPKQLDVKKAFLHGNLEEEVFMDAPPGFEKYSSVGKVCKLKKSLYGLKQSPRAWFERFSRSIIQFGFQQSQGDENDQLKLAKEFEIKDLGSLRYFLSIKVARPKKGIYVSQRKYILDLLNEVGMLGCKPETTPINPNHKLGTDPSRTPVDKGQYQRLVGKLIYLSHTRPDIAYAIGLVSQFMHASMNCHMEAVTHILRRSTSGYCTLVAGNLVTWKGKKHVVSRFSAEAEFRAMALGICELMWLNTLLKELHVKVDEPMRLYCDNKAAISIAHNLVQHDRTKHVEIDQHFIKEKIDKGVICMPFVASKSQLADVFTKALPSNIYSPLIDKLRMLDIFEPA</sequence>
<dbReference type="Proteomes" id="UP000288805">
    <property type="component" value="Unassembled WGS sequence"/>
</dbReference>
<dbReference type="GO" id="GO:0015074">
    <property type="term" value="P:DNA integration"/>
    <property type="evidence" value="ECO:0007669"/>
    <property type="project" value="InterPro"/>
</dbReference>
<accession>A0A438D5C2</accession>
<dbReference type="Gene3D" id="3.30.420.10">
    <property type="entry name" value="Ribonuclease H-like superfamily/Ribonuclease H"/>
    <property type="match status" value="1"/>
</dbReference>
<protein>
    <submittedName>
        <fullName evidence="2">Retrovirus-related Pol polyprotein from transposon RE1</fullName>
    </submittedName>
</protein>
<dbReference type="PANTHER" id="PTHR11439">
    <property type="entry name" value="GAG-POL-RELATED RETROTRANSPOSON"/>
    <property type="match status" value="1"/>
</dbReference>
<dbReference type="EMBL" id="QGNW01001792">
    <property type="protein sequence ID" value="RVW30597.1"/>
    <property type="molecule type" value="Genomic_DNA"/>
</dbReference>
<proteinExistence type="predicted"/>
<comment type="caution">
    <text evidence="2">The sequence shown here is derived from an EMBL/GenBank/DDBJ whole genome shotgun (WGS) entry which is preliminary data.</text>
</comment>
<evidence type="ECO:0000313" key="3">
    <source>
        <dbReference type="Proteomes" id="UP000288805"/>
    </source>
</evidence>
<dbReference type="GO" id="GO:0003676">
    <property type="term" value="F:nucleic acid binding"/>
    <property type="evidence" value="ECO:0007669"/>
    <property type="project" value="InterPro"/>
</dbReference>
<dbReference type="InterPro" id="IPR012337">
    <property type="entry name" value="RNaseH-like_sf"/>
</dbReference>
<dbReference type="PANTHER" id="PTHR11439:SF440">
    <property type="entry name" value="INTEGRASE CATALYTIC DOMAIN-CONTAINING PROTEIN"/>
    <property type="match status" value="1"/>
</dbReference>
<dbReference type="PROSITE" id="PS50994">
    <property type="entry name" value="INTEGRASE"/>
    <property type="match status" value="1"/>
</dbReference>
<dbReference type="InterPro" id="IPR036397">
    <property type="entry name" value="RNaseH_sf"/>
</dbReference>
<name>A0A438D5C2_VITVI</name>
<dbReference type="Pfam" id="PF25597">
    <property type="entry name" value="SH3_retrovirus"/>
    <property type="match status" value="1"/>
</dbReference>
<gene>
    <name evidence="2" type="primary">RE1_705</name>
    <name evidence="2" type="ORF">CK203_086067</name>
</gene>
<dbReference type="AlphaFoldDB" id="A0A438D5C2"/>
<evidence type="ECO:0000259" key="1">
    <source>
        <dbReference type="PROSITE" id="PS50994"/>
    </source>
</evidence>
<dbReference type="CDD" id="cd09272">
    <property type="entry name" value="RNase_HI_RT_Ty1"/>
    <property type="match status" value="1"/>
</dbReference>
<feature type="domain" description="Integrase catalytic" evidence="1">
    <location>
        <begin position="203"/>
        <end position="380"/>
    </location>
</feature>